<dbReference type="SUPFAM" id="SSF55729">
    <property type="entry name" value="Acyl-CoA N-acyltransferases (Nat)"/>
    <property type="match status" value="1"/>
</dbReference>
<evidence type="ECO:0000259" key="1">
    <source>
        <dbReference type="PROSITE" id="PS51186"/>
    </source>
</evidence>
<dbReference type="InterPro" id="IPR016181">
    <property type="entry name" value="Acyl_CoA_acyltransferase"/>
</dbReference>
<dbReference type="Proteomes" id="UP000315215">
    <property type="component" value="Chromosome"/>
</dbReference>
<dbReference type="KEGG" id="aqt:FN924_08810"/>
<organism evidence="2 3">
    <name type="scientific">Radiobacillus deserti</name>
    <dbReference type="NCBI Taxonomy" id="2594883"/>
    <lineage>
        <taxon>Bacteria</taxon>
        <taxon>Bacillati</taxon>
        <taxon>Bacillota</taxon>
        <taxon>Bacilli</taxon>
        <taxon>Bacillales</taxon>
        <taxon>Bacillaceae</taxon>
        <taxon>Radiobacillus</taxon>
    </lineage>
</organism>
<reference evidence="2 3" key="1">
    <citation type="submission" date="2019-07" db="EMBL/GenBank/DDBJ databases">
        <authorList>
            <person name="Li J."/>
        </authorList>
    </citation>
    <scope>NUCLEOTIDE SEQUENCE [LARGE SCALE GENOMIC DNA]</scope>
    <source>
        <strain evidence="2 3">TKL69</strain>
    </source>
</reference>
<feature type="domain" description="N-acetyltransferase" evidence="1">
    <location>
        <begin position="3"/>
        <end position="155"/>
    </location>
</feature>
<dbReference type="PANTHER" id="PTHR43415:SF3">
    <property type="entry name" value="GNAT-FAMILY ACETYLTRANSFERASE"/>
    <property type="match status" value="1"/>
</dbReference>
<sequence>MNCTFNVITQKQAEDIANWHYDENYSFYDMEADPEDLEEFLDPLQRGESVFAVTIENELMGFLTIQQFTEKNIIDIGLGMRPDFTGKGMGKEFLKKCVEFILKNYGPERITLSVATFNQRAIKVYKRFGFRDQEIFIQHTNGGEYEFLRMEYECNV</sequence>
<keyword evidence="3" id="KW-1185">Reference proteome</keyword>
<gene>
    <name evidence="2" type="ORF">FN924_08810</name>
</gene>
<dbReference type="RefSeq" id="WP_143897175.1">
    <property type="nucleotide sequence ID" value="NZ_CP041666.1"/>
</dbReference>
<dbReference type="OrthoDB" id="423921at2"/>
<dbReference type="AlphaFoldDB" id="A0A516KL95"/>
<dbReference type="PROSITE" id="PS51186">
    <property type="entry name" value="GNAT"/>
    <property type="match status" value="1"/>
</dbReference>
<dbReference type="CDD" id="cd04301">
    <property type="entry name" value="NAT_SF"/>
    <property type="match status" value="1"/>
</dbReference>
<name>A0A516KL95_9BACI</name>
<evidence type="ECO:0000313" key="3">
    <source>
        <dbReference type="Proteomes" id="UP000315215"/>
    </source>
</evidence>
<dbReference type="InterPro" id="IPR000182">
    <property type="entry name" value="GNAT_dom"/>
</dbReference>
<dbReference type="EMBL" id="CP041666">
    <property type="protein sequence ID" value="QDP42147.1"/>
    <property type="molecule type" value="Genomic_DNA"/>
</dbReference>
<dbReference type="GO" id="GO:0016747">
    <property type="term" value="F:acyltransferase activity, transferring groups other than amino-acyl groups"/>
    <property type="evidence" value="ECO:0007669"/>
    <property type="project" value="InterPro"/>
</dbReference>
<protein>
    <submittedName>
        <fullName evidence="2">GNAT family N-acetyltransferase</fullName>
    </submittedName>
</protein>
<keyword evidence="2" id="KW-0808">Transferase</keyword>
<accession>A0A516KL95</accession>
<dbReference type="Pfam" id="PF00583">
    <property type="entry name" value="Acetyltransf_1"/>
    <property type="match status" value="1"/>
</dbReference>
<evidence type="ECO:0000313" key="2">
    <source>
        <dbReference type="EMBL" id="QDP42147.1"/>
    </source>
</evidence>
<dbReference type="PANTHER" id="PTHR43415">
    <property type="entry name" value="SPERMIDINE N(1)-ACETYLTRANSFERASE"/>
    <property type="match status" value="1"/>
</dbReference>
<proteinExistence type="predicted"/>
<dbReference type="Gene3D" id="3.40.630.30">
    <property type="match status" value="1"/>
</dbReference>